<dbReference type="Pfam" id="PF07508">
    <property type="entry name" value="Recombinase"/>
    <property type="match status" value="1"/>
</dbReference>
<accession>A0A9D2LRY2</accession>
<dbReference type="InterPro" id="IPR036162">
    <property type="entry name" value="Resolvase-like_N_sf"/>
</dbReference>
<dbReference type="Gene3D" id="3.90.1750.20">
    <property type="entry name" value="Putative Large Serine Recombinase, Chain B, Domain 2"/>
    <property type="match status" value="1"/>
</dbReference>
<keyword evidence="1" id="KW-0175">Coiled coil</keyword>
<reference evidence="4" key="1">
    <citation type="journal article" date="2021" name="PeerJ">
        <title>Extensive microbial diversity within the chicken gut microbiome revealed by metagenomics and culture.</title>
        <authorList>
            <person name="Gilroy R."/>
            <person name="Ravi A."/>
            <person name="Getino M."/>
            <person name="Pursley I."/>
            <person name="Horton D.L."/>
            <person name="Alikhan N.F."/>
            <person name="Baker D."/>
            <person name="Gharbi K."/>
            <person name="Hall N."/>
            <person name="Watson M."/>
            <person name="Adriaenssens E.M."/>
            <person name="Foster-Nyarko E."/>
            <person name="Jarju S."/>
            <person name="Secka A."/>
            <person name="Antonio M."/>
            <person name="Oren A."/>
            <person name="Chaudhuri R.R."/>
            <person name="La Ragione R."/>
            <person name="Hildebrand F."/>
            <person name="Pallen M.J."/>
        </authorList>
    </citation>
    <scope>NUCLEOTIDE SEQUENCE</scope>
    <source>
        <strain evidence="4">ChiSjej1B19-5720</strain>
    </source>
</reference>
<dbReference type="AlphaFoldDB" id="A0A9D2LRY2"/>
<feature type="domain" description="Recombinase" evidence="3">
    <location>
        <begin position="201"/>
        <end position="346"/>
    </location>
</feature>
<dbReference type="PANTHER" id="PTHR30461:SF23">
    <property type="entry name" value="DNA RECOMBINASE-RELATED"/>
    <property type="match status" value="1"/>
</dbReference>
<proteinExistence type="predicted"/>
<sequence>MMTDRKWPQSEEKKRYLYVTEQKKWRICVYIRLSKEDTREISRQEKNELQIKSESIKNQKSILTTWIGEYFKAGTYDILDFFEDDGMTGTDDEREGFRRMLKALEKGEGNCVVVKNLSRAFRNYADQGYYLEEYFPSRNIRFISTMDSFIDTYKDKEAVYNLDIPMYGVLNDRFAASTSRAVRRTFDDKRAKGKFIGAFPPWGFLKDPADKNHLILDPDTAPVKVQMKDWLLYEGISLNGVARRLNAMGIPNPAEYKRRKGWKYANPHVQDNNGLWSGKSVKEVMLNLMNAGHMVQGKQRVVSYKIHDKISVPKEEWYIVENTHEPTFSQEEFQALCILLKRNTRMTNSSARVHKFAGLIRCGCCKKAMHRSHGKGRVYFKCRTNSMGAENACRVKSIRQDRLERAVLAAIQAQIWLTDFPSAAEVLKKPEAKQRLLEWKKLLACKERERKKIQNISDSLYGSWKTGKLSWEEYRRMKARYEKEAEQAEEALEKIKEEINCLDETGEEKNALLEEFLKNRNITVLTRAVLLAFVDVIYVYENNEIDIHFKIQDELSGNGELRSGDAPN</sequence>
<evidence type="ECO:0000259" key="2">
    <source>
        <dbReference type="PROSITE" id="PS51736"/>
    </source>
</evidence>
<dbReference type="GO" id="GO:0000150">
    <property type="term" value="F:DNA strand exchange activity"/>
    <property type="evidence" value="ECO:0007669"/>
    <property type="project" value="InterPro"/>
</dbReference>
<dbReference type="InterPro" id="IPR006119">
    <property type="entry name" value="Resolv_N"/>
</dbReference>
<dbReference type="InterPro" id="IPR011109">
    <property type="entry name" value="DNA_bind_recombinase_dom"/>
</dbReference>
<organism evidence="4 5">
    <name type="scientific">Candidatus Blautia faecavium</name>
    <dbReference type="NCBI Taxonomy" id="2838487"/>
    <lineage>
        <taxon>Bacteria</taxon>
        <taxon>Bacillati</taxon>
        <taxon>Bacillota</taxon>
        <taxon>Clostridia</taxon>
        <taxon>Lachnospirales</taxon>
        <taxon>Lachnospiraceae</taxon>
        <taxon>Blautia</taxon>
    </lineage>
</organism>
<evidence type="ECO:0000256" key="1">
    <source>
        <dbReference type="SAM" id="Coils"/>
    </source>
</evidence>
<dbReference type="Pfam" id="PF13408">
    <property type="entry name" value="Zn_ribbon_recom"/>
    <property type="match status" value="1"/>
</dbReference>
<dbReference type="InterPro" id="IPR025827">
    <property type="entry name" value="Zn_ribbon_recom_dom"/>
</dbReference>
<dbReference type="PROSITE" id="PS51737">
    <property type="entry name" value="RECOMBINASE_DNA_BIND"/>
    <property type="match status" value="1"/>
</dbReference>
<dbReference type="PROSITE" id="PS51736">
    <property type="entry name" value="RECOMBINASES_3"/>
    <property type="match status" value="1"/>
</dbReference>
<reference evidence="4" key="2">
    <citation type="submission" date="2021-04" db="EMBL/GenBank/DDBJ databases">
        <authorList>
            <person name="Gilroy R."/>
        </authorList>
    </citation>
    <scope>NUCLEOTIDE SEQUENCE</scope>
    <source>
        <strain evidence="4">ChiSjej1B19-5720</strain>
    </source>
</reference>
<feature type="domain" description="Resolvase/invertase-type recombinase catalytic" evidence="2">
    <location>
        <begin position="26"/>
        <end position="196"/>
    </location>
</feature>
<dbReference type="Pfam" id="PF00239">
    <property type="entry name" value="Resolvase"/>
    <property type="match status" value="1"/>
</dbReference>
<name>A0A9D2LRY2_9FIRM</name>
<dbReference type="EMBL" id="DWYZ01000098">
    <property type="protein sequence ID" value="HJB28145.1"/>
    <property type="molecule type" value="Genomic_DNA"/>
</dbReference>
<protein>
    <submittedName>
        <fullName evidence="4">Recombinase family protein</fullName>
    </submittedName>
</protein>
<dbReference type="SUPFAM" id="SSF53041">
    <property type="entry name" value="Resolvase-like"/>
    <property type="match status" value="1"/>
</dbReference>
<dbReference type="Proteomes" id="UP000823842">
    <property type="component" value="Unassembled WGS sequence"/>
</dbReference>
<comment type="caution">
    <text evidence="4">The sequence shown here is derived from an EMBL/GenBank/DDBJ whole genome shotgun (WGS) entry which is preliminary data.</text>
</comment>
<feature type="coiled-coil region" evidence="1">
    <location>
        <begin position="471"/>
        <end position="505"/>
    </location>
</feature>
<evidence type="ECO:0000259" key="3">
    <source>
        <dbReference type="PROSITE" id="PS51737"/>
    </source>
</evidence>
<dbReference type="Gene3D" id="3.40.50.1390">
    <property type="entry name" value="Resolvase, N-terminal catalytic domain"/>
    <property type="match status" value="1"/>
</dbReference>
<dbReference type="InterPro" id="IPR038109">
    <property type="entry name" value="DNA_bind_recomb_sf"/>
</dbReference>
<dbReference type="InterPro" id="IPR050639">
    <property type="entry name" value="SSR_resolvase"/>
</dbReference>
<evidence type="ECO:0000313" key="4">
    <source>
        <dbReference type="EMBL" id="HJB28145.1"/>
    </source>
</evidence>
<dbReference type="GO" id="GO:0003677">
    <property type="term" value="F:DNA binding"/>
    <property type="evidence" value="ECO:0007669"/>
    <property type="project" value="InterPro"/>
</dbReference>
<dbReference type="SMART" id="SM00857">
    <property type="entry name" value="Resolvase"/>
    <property type="match status" value="1"/>
</dbReference>
<dbReference type="PANTHER" id="PTHR30461">
    <property type="entry name" value="DNA-INVERTASE FROM LAMBDOID PROPHAGE"/>
    <property type="match status" value="1"/>
</dbReference>
<gene>
    <name evidence="4" type="ORF">IAA06_05040</name>
</gene>
<evidence type="ECO:0000313" key="5">
    <source>
        <dbReference type="Proteomes" id="UP000823842"/>
    </source>
</evidence>